<keyword evidence="2" id="KW-1185">Reference proteome</keyword>
<dbReference type="Proteomes" id="UP000095039">
    <property type="component" value="Unassembled WGS sequence"/>
</dbReference>
<dbReference type="EMBL" id="AJWN02000091">
    <property type="protein sequence ID" value="OEE58657.1"/>
    <property type="molecule type" value="Genomic_DNA"/>
</dbReference>
<sequence>MDLTRFETMDTVMLMSIVNMKLRDEFPSLSELAKYFDIDTVALQTKLAGAGFEYIPEQNQFR</sequence>
<organism evidence="1 2">
    <name type="scientific">Enterovibrio norvegicus FF-454</name>
    <dbReference type="NCBI Taxonomy" id="1185651"/>
    <lineage>
        <taxon>Bacteria</taxon>
        <taxon>Pseudomonadati</taxon>
        <taxon>Pseudomonadota</taxon>
        <taxon>Gammaproteobacteria</taxon>
        <taxon>Vibrionales</taxon>
        <taxon>Vibrionaceae</taxon>
        <taxon>Enterovibrio</taxon>
    </lineage>
</organism>
<name>A0A1E5BZG9_9GAMM</name>
<dbReference type="Pfam" id="PF14056">
    <property type="entry name" value="DUF4250"/>
    <property type="match status" value="1"/>
</dbReference>
<comment type="caution">
    <text evidence="1">The sequence shown here is derived from an EMBL/GenBank/DDBJ whole genome shotgun (WGS) entry which is preliminary data.</text>
</comment>
<gene>
    <name evidence="1" type="ORF">A1OK_14780</name>
</gene>
<dbReference type="InterPro" id="IPR025346">
    <property type="entry name" value="DUF4250"/>
</dbReference>
<proteinExistence type="predicted"/>
<evidence type="ECO:0000313" key="2">
    <source>
        <dbReference type="Proteomes" id="UP000095039"/>
    </source>
</evidence>
<reference evidence="1 2" key="1">
    <citation type="journal article" date="2012" name="Science">
        <title>Ecological populations of bacteria act as socially cohesive units of antibiotic production and resistance.</title>
        <authorList>
            <person name="Cordero O.X."/>
            <person name="Wildschutte H."/>
            <person name="Kirkup B."/>
            <person name="Proehl S."/>
            <person name="Ngo L."/>
            <person name="Hussain F."/>
            <person name="Le Roux F."/>
            <person name="Mincer T."/>
            <person name="Polz M.F."/>
        </authorList>
    </citation>
    <scope>NUCLEOTIDE SEQUENCE [LARGE SCALE GENOMIC DNA]</scope>
    <source>
        <strain evidence="1 2">FF-454</strain>
    </source>
</reference>
<dbReference type="AlphaFoldDB" id="A0A1E5BZG9"/>
<protein>
    <recommendedName>
        <fullName evidence="3">DUF4250 domain-containing protein</fullName>
    </recommendedName>
</protein>
<dbReference type="RefSeq" id="WP_016958036.1">
    <property type="nucleotide sequence ID" value="NZ_AJWN02000091.1"/>
</dbReference>
<evidence type="ECO:0008006" key="3">
    <source>
        <dbReference type="Google" id="ProtNLM"/>
    </source>
</evidence>
<evidence type="ECO:0000313" key="1">
    <source>
        <dbReference type="EMBL" id="OEE58657.1"/>
    </source>
</evidence>
<accession>A0A1E5BZG9</accession>